<proteinExistence type="predicted"/>
<dbReference type="Proteomes" id="UP000076532">
    <property type="component" value="Unassembled WGS sequence"/>
</dbReference>
<accession>A0A165Z429</accession>
<name>A0A165Z429_9AGAM</name>
<feature type="region of interest" description="Disordered" evidence="1">
    <location>
        <begin position="1"/>
        <end position="20"/>
    </location>
</feature>
<protein>
    <submittedName>
        <fullName evidence="2">Uncharacterized protein</fullName>
    </submittedName>
</protein>
<keyword evidence="3" id="KW-1185">Reference proteome</keyword>
<evidence type="ECO:0000313" key="2">
    <source>
        <dbReference type="EMBL" id="KZP10206.1"/>
    </source>
</evidence>
<evidence type="ECO:0000256" key="1">
    <source>
        <dbReference type="SAM" id="MobiDB-lite"/>
    </source>
</evidence>
<reference evidence="2 3" key="1">
    <citation type="journal article" date="2016" name="Mol. Biol. Evol.">
        <title>Comparative Genomics of Early-Diverging Mushroom-Forming Fungi Provides Insights into the Origins of Lignocellulose Decay Capabilities.</title>
        <authorList>
            <person name="Nagy L.G."/>
            <person name="Riley R."/>
            <person name="Tritt A."/>
            <person name="Adam C."/>
            <person name="Daum C."/>
            <person name="Floudas D."/>
            <person name="Sun H."/>
            <person name="Yadav J.S."/>
            <person name="Pangilinan J."/>
            <person name="Larsson K.H."/>
            <person name="Matsuura K."/>
            <person name="Barry K."/>
            <person name="Labutti K."/>
            <person name="Kuo R."/>
            <person name="Ohm R.A."/>
            <person name="Bhattacharya S.S."/>
            <person name="Shirouzu T."/>
            <person name="Yoshinaga Y."/>
            <person name="Martin F.M."/>
            <person name="Grigoriev I.V."/>
            <person name="Hibbett D.S."/>
        </authorList>
    </citation>
    <scope>NUCLEOTIDE SEQUENCE [LARGE SCALE GENOMIC DNA]</scope>
    <source>
        <strain evidence="2 3">CBS 109695</strain>
    </source>
</reference>
<gene>
    <name evidence="2" type="ORF">FIBSPDRAFT_220446</name>
</gene>
<sequence>MTCLQEGKVKNPQSTQSPAQIKPLCPRVCHCWFKSNHPSHYCRQHEIITLPLAMVRSAEIIALMIPNSTSLYYVGRRGASKLHPRGSGRASI</sequence>
<evidence type="ECO:0000313" key="3">
    <source>
        <dbReference type="Proteomes" id="UP000076532"/>
    </source>
</evidence>
<organism evidence="2 3">
    <name type="scientific">Athelia psychrophila</name>
    <dbReference type="NCBI Taxonomy" id="1759441"/>
    <lineage>
        <taxon>Eukaryota</taxon>
        <taxon>Fungi</taxon>
        <taxon>Dikarya</taxon>
        <taxon>Basidiomycota</taxon>
        <taxon>Agaricomycotina</taxon>
        <taxon>Agaricomycetes</taxon>
        <taxon>Agaricomycetidae</taxon>
        <taxon>Atheliales</taxon>
        <taxon>Atheliaceae</taxon>
        <taxon>Athelia</taxon>
    </lineage>
</organism>
<dbReference type="AlphaFoldDB" id="A0A165Z429"/>
<dbReference type="EMBL" id="KV417684">
    <property type="protein sequence ID" value="KZP10206.1"/>
    <property type="molecule type" value="Genomic_DNA"/>
</dbReference>